<dbReference type="Proteomes" id="UP000269221">
    <property type="component" value="Unassembled WGS sequence"/>
</dbReference>
<dbReference type="STRING" id="333673.A0A3M0KHU9"/>
<gene>
    <name evidence="1" type="ORF">DUI87_10344</name>
</gene>
<comment type="caution">
    <text evidence="1">The sequence shown here is derived from an EMBL/GenBank/DDBJ whole genome shotgun (WGS) entry which is preliminary data.</text>
</comment>
<name>A0A3M0KHU9_HIRRU</name>
<dbReference type="EMBL" id="QRBI01000106">
    <property type="protein sequence ID" value="RMC12819.1"/>
    <property type="molecule type" value="Genomic_DNA"/>
</dbReference>
<evidence type="ECO:0000313" key="2">
    <source>
        <dbReference type="Proteomes" id="UP000269221"/>
    </source>
</evidence>
<keyword evidence="2" id="KW-1185">Reference proteome</keyword>
<reference evidence="1 2" key="1">
    <citation type="submission" date="2018-07" db="EMBL/GenBank/DDBJ databases">
        <title>A high quality draft genome assembly of the barn swallow (H. rustica rustica).</title>
        <authorList>
            <person name="Formenti G."/>
            <person name="Chiara M."/>
            <person name="Poveda L."/>
            <person name="Francoijs K.-J."/>
            <person name="Bonisoli-Alquati A."/>
            <person name="Canova L."/>
            <person name="Gianfranceschi L."/>
            <person name="Horner D.S."/>
            <person name="Saino N."/>
        </authorList>
    </citation>
    <scope>NUCLEOTIDE SEQUENCE [LARGE SCALE GENOMIC DNA]</scope>
    <source>
        <strain evidence="1">Chelidonia</strain>
        <tissue evidence="1">Blood</tissue>
    </source>
</reference>
<proteinExistence type="predicted"/>
<evidence type="ECO:0000313" key="1">
    <source>
        <dbReference type="EMBL" id="RMC12819.1"/>
    </source>
</evidence>
<sequence length="137" mass="15191">MKTSNFTHENFVVFCKCQVMRLSCGKSRHKHRLGEQLIQGRPEEKGLGLLEDGKLDLNGQCGLASQKDSQILGCIRSSEASRAREGILSLCSASLWLITYSSSASMLLIEPFKICESNEERKQATMNKEAIKLAIIA</sequence>
<accession>A0A3M0KHU9</accession>
<protein>
    <submittedName>
        <fullName evidence="1">Uncharacterized protein</fullName>
    </submittedName>
</protein>
<dbReference type="AlphaFoldDB" id="A0A3M0KHU9"/>
<organism evidence="1 2">
    <name type="scientific">Hirundo rustica rustica</name>
    <dbReference type="NCBI Taxonomy" id="333673"/>
    <lineage>
        <taxon>Eukaryota</taxon>
        <taxon>Metazoa</taxon>
        <taxon>Chordata</taxon>
        <taxon>Craniata</taxon>
        <taxon>Vertebrata</taxon>
        <taxon>Euteleostomi</taxon>
        <taxon>Archelosauria</taxon>
        <taxon>Archosauria</taxon>
        <taxon>Dinosauria</taxon>
        <taxon>Saurischia</taxon>
        <taxon>Theropoda</taxon>
        <taxon>Coelurosauria</taxon>
        <taxon>Aves</taxon>
        <taxon>Neognathae</taxon>
        <taxon>Neoaves</taxon>
        <taxon>Telluraves</taxon>
        <taxon>Australaves</taxon>
        <taxon>Passeriformes</taxon>
        <taxon>Sylvioidea</taxon>
        <taxon>Hirundinidae</taxon>
        <taxon>Hirundo</taxon>
    </lineage>
</organism>